<feature type="compositionally biased region" description="Polar residues" evidence="1">
    <location>
        <begin position="85"/>
        <end position="95"/>
    </location>
</feature>
<dbReference type="Proteomes" id="UP000029015">
    <property type="component" value="Unassembled WGS sequence"/>
</dbReference>
<feature type="compositionally biased region" description="Basic and acidic residues" evidence="1">
    <location>
        <begin position="99"/>
        <end position="117"/>
    </location>
</feature>
<dbReference type="AlphaFoldDB" id="A0A086Z1Z7"/>
<feature type="transmembrane region" description="Helical" evidence="2">
    <location>
        <begin position="163"/>
        <end position="187"/>
    </location>
</feature>
<keyword evidence="2" id="KW-0812">Transmembrane</keyword>
<evidence type="ECO:0000256" key="2">
    <source>
        <dbReference type="SAM" id="Phobius"/>
    </source>
</evidence>
<reference evidence="3 4" key="1">
    <citation type="submission" date="2014-03" db="EMBL/GenBank/DDBJ databases">
        <title>Genomics of Bifidobacteria.</title>
        <authorList>
            <person name="Ventura M."/>
            <person name="Milani C."/>
            <person name="Lugli G.A."/>
        </authorList>
    </citation>
    <scope>NUCLEOTIDE SEQUENCE [LARGE SCALE GENOMIC DNA]</scope>
    <source>
        <strain evidence="3 4">DSM 22766</strain>
    </source>
</reference>
<dbReference type="STRING" id="1437605.AB656_04880"/>
<feature type="transmembrane region" description="Helical" evidence="2">
    <location>
        <begin position="193"/>
        <end position="211"/>
    </location>
</feature>
<keyword evidence="2" id="KW-1133">Transmembrane helix</keyword>
<dbReference type="EMBL" id="JGYK01000001">
    <property type="protein sequence ID" value="KFI40547.1"/>
    <property type="molecule type" value="Genomic_DNA"/>
</dbReference>
<feature type="compositionally biased region" description="Low complexity" evidence="1">
    <location>
        <begin position="43"/>
        <end position="68"/>
    </location>
</feature>
<proteinExistence type="predicted"/>
<evidence type="ECO:0000313" key="3">
    <source>
        <dbReference type="EMBL" id="KFI40547.1"/>
    </source>
</evidence>
<dbReference type="PATRIC" id="fig|1437605.7.peg.1000"/>
<feature type="transmembrane region" description="Helical" evidence="2">
    <location>
        <begin position="258"/>
        <end position="282"/>
    </location>
</feature>
<keyword evidence="2" id="KW-0472">Membrane</keyword>
<evidence type="ECO:0000256" key="1">
    <source>
        <dbReference type="SAM" id="MobiDB-lite"/>
    </source>
</evidence>
<protein>
    <submittedName>
        <fullName evidence="3">Uncharacterized protein</fullName>
    </submittedName>
</protein>
<keyword evidence="4" id="KW-1185">Reference proteome</keyword>
<dbReference type="OrthoDB" id="3243326at2"/>
<name>A0A086Z1Z7_9BIFI</name>
<dbReference type="RefSeq" id="WP_033503698.1">
    <property type="nucleotide sequence ID" value="NZ_CP011786.1"/>
</dbReference>
<feature type="compositionally biased region" description="Polar residues" evidence="1">
    <location>
        <begin position="118"/>
        <end position="136"/>
    </location>
</feature>
<organism evidence="3 4">
    <name type="scientific">Bifidobacterium actinocoloniiforme DSM 22766</name>
    <dbReference type="NCBI Taxonomy" id="1437605"/>
    <lineage>
        <taxon>Bacteria</taxon>
        <taxon>Bacillati</taxon>
        <taxon>Actinomycetota</taxon>
        <taxon>Actinomycetes</taxon>
        <taxon>Bifidobacteriales</taxon>
        <taxon>Bifidobacteriaceae</taxon>
        <taxon>Bifidobacterium</taxon>
    </lineage>
</organism>
<evidence type="ECO:0000313" key="4">
    <source>
        <dbReference type="Proteomes" id="UP000029015"/>
    </source>
</evidence>
<feature type="region of interest" description="Disordered" evidence="1">
    <location>
        <begin position="1"/>
        <end position="147"/>
    </location>
</feature>
<feature type="transmembrane region" description="Helical" evidence="2">
    <location>
        <begin position="223"/>
        <end position="246"/>
    </location>
</feature>
<accession>A0A086Z1Z7</accession>
<dbReference type="KEGG" id="bact:AB656_04880"/>
<dbReference type="eggNOG" id="ENOG5031IBT">
    <property type="taxonomic scope" value="Bacteria"/>
</dbReference>
<comment type="caution">
    <text evidence="3">The sequence shown here is derived from an EMBL/GenBank/DDBJ whole genome shotgun (WGS) entry which is preliminary data.</text>
</comment>
<sequence length="285" mass="29287">MAAHGNRSRNNGSGRGRADSENQAESGKLAGSGADTIEQRDGASQSKPDASASSSPSAASPAPADMSATTGDGGERKGDGESEPTDTGQPSSEAAEQQPGHEQEQGNRTAHDAKSQRQDATGTQKPQGNPLQSGQGPSMAEQAGHLAGSAMRNVHENSRHNPLYLGMAIAFGVASLGAAFSTFPIFISLPVAGVLLGISVWLMGHVGVISLKSDQTPRRHGRLLRTATIGNLVGAQIVVTDVFLFTRLGSVAPGQSSMVVAWLIATALESLGAAIIVAADLFHRH</sequence>
<gene>
    <name evidence="3" type="ORF">BACT_1251</name>
</gene>